<keyword evidence="2" id="KW-1185">Reference proteome</keyword>
<evidence type="ECO:0000313" key="1">
    <source>
        <dbReference type="EMBL" id="KAJ7308752.1"/>
    </source>
</evidence>
<accession>A0AAD6Z5I0</accession>
<sequence length="277" mass="30742">MENLKKEGAIEDLGEAALAQKDLQGLALYLQSRLYADLMREIIDTLGRKEYEALTEEERQEQLAFESLIRGGVKTCAIAGAIMNNKDDKIGQGARHVEFFTATTGKTHQCFPYTSNTRFGSYGLATAELIKFLDYYLEFLEVIEYTKMTISLTNIDVNLQHALNDPSLLSVDQRKLDDPDLQSGSDMLYATVALDAQPWEDEDAVDAVVKPVPRLINLRPITLDFFRGALATWIRFSAEFAPGGLIDTASPAEQQAAWMSSTNDANKGALGTISMRE</sequence>
<gene>
    <name evidence="1" type="ORF">DFH08DRAFT_975088</name>
</gene>
<evidence type="ECO:0000313" key="2">
    <source>
        <dbReference type="Proteomes" id="UP001218218"/>
    </source>
</evidence>
<protein>
    <submittedName>
        <fullName evidence="1">Uncharacterized protein</fullName>
    </submittedName>
</protein>
<dbReference type="EMBL" id="JARIHO010000084">
    <property type="protein sequence ID" value="KAJ7308752.1"/>
    <property type="molecule type" value="Genomic_DNA"/>
</dbReference>
<organism evidence="1 2">
    <name type="scientific">Mycena albidolilacea</name>
    <dbReference type="NCBI Taxonomy" id="1033008"/>
    <lineage>
        <taxon>Eukaryota</taxon>
        <taxon>Fungi</taxon>
        <taxon>Dikarya</taxon>
        <taxon>Basidiomycota</taxon>
        <taxon>Agaricomycotina</taxon>
        <taxon>Agaricomycetes</taxon>
        <taxon>Agaricomycetidae</taxon>
        <taxon>Agaricales</taxon>
        <taxon>Marasmiineae</taxon>
        <taxon>Mycenaceae</taxon>
        <taxon>Mycena</taxon>
    </lineage>
</organism>
<dbReference type="AlphaFoldDB" id="A0AAD6Z5I0"/>
<comment type="caution">
    <text evidence="1">The sequence shown here is derived from an EMBL/GenBank/DDBJ whole genome shotgun (WGS) entry which is preliminary data.</text>
</comment>
<reference evidence="1" key="1">
    <citation type="submission" date="2023-03" db="EMBL/GenBank/DDBJ databases">
        <title>Massive genome expansion in bonnet fungi (Mycena s.s.) driven by repeated elements and novel gene families across ecological guilds.</title>
        <authorList>
            <consortium name="Lawrence Berkeley National Laboratory"/>
            <person name="Harder C.B."/>
            <person name="Miyauchi S."/>
            <person name="Viragh M."/>
            <person name="Kuo A."/>
            <person name="Thoen E."/>
            <person name="Andreopoulos B."/>
            <person name="Lu D."/>
            <person name="Skrede I."/>
            <person name="Drula E."/>
            <person name="Henrissat B."/>
            <person name="Morin E."/>
            <person name="Kohler A."/>
            <person name="Barry K."/>
            <person name="LaButti K."/>
            <person name="Morin E."/>
            <person name="Salamov A."/>
            <person name="Lipzen A."/>
            <person name="Mereny Z."/>
            <person name="Hegedus B."/>
            <person name="Baldrian P."/>
            <person name="Stursova M."/>
            <person name="Weitz H."/>
            <person name="Taylor A."/>
            <person name="Grigoriev I.V."/>
            <person name="Nagy L.G."/>
            <person name="Martin F."/>
            <person name="Kauserud H."/>
        </authorList>
    </citation>
    <scope>NUCLEOTIDE SEQUENCE</scope>
    <source>
        <strain evidence="1">CBHHK002</strain>
    </source>
</reference>
<name>A0AAD6Z5I0_9AGAR</name>
<dbReference type="Proteomes" id="UP001218218">
    <property type="component" value="Unassembled WGS sequence"/>
</dbReference>
<proteinExistence type="predicted"/>